<comment type="similarity">
    <text evidence="1">Belongs to the transglycosylase Slt family.</text>
</comment>
<dbReference type="SUPFAM" id="SSF53955">
    <property type="entry name" value="Lysozyme-like"/>
    <property type="match status" value="1"/>
</dbReference>
<dbReference type="PANTHER" id="PTHR37423">
    <property type="entry name" value="SOLUBLE LYTIC MUREIN TRANSGLYCOSYLASE-RELATED"/>
    <property type="match status" value="1"/>
</dbReference>
<dbReference type="EMBL" id="QQOH01000002">
    <property type="protein sequence ID" value="RDE22756.1"/>
    <property type="molecule type" value="Genomic_DNA"/>
</dbReference>
<organism evidence="3 4">
    <name type="scientific">Motiliproteus coralliicola</name>
    <dbReference type="NCBI Taxonomy" id="2283196"/>
    <lineage>
        <taxon>Bacteria</taxon>
        <taxon>Pseudomonadati</taxon>
        <taxon>Pseudomonadota</taxon>
        <taxon>Gammaproteobacteria</taxon>
        <taxon>Oceanospirillales</taxon>
        <taxon>Oceanospirillaceae</taxon>
        <taxon>Motiliproteus</taxon>
    </lineage>
</organism>
<feature type="domain" description="Transglycosylase SLT" evidence="2">
    <location>
        <begin position="98"/>
        <end position="195"/>
    </location>
</feature>
<dbReference type="InterPro" id="IPR008258">
    <property type="entry name" value="Transglycosylase_SLT_dom_1"/>
</dbReference>
<dbReference type="Pfam" id="PF01464">
    <property type="entry name" value="SLT"/>
    <property type="match status" value="1"/>
</dbReference>
<evidence type="ECO:0000256" key="1">
    <source>
        <dbReference type="ARBA" id="ARBA00007734"/>
    </source>
</evidence>
<gene>
    <name evidence="3" type="ORF">DV711_09270</name>
</gene>
<dbReference type="RefSeq" id="WP_114695388.1">
    <property type="nucleotide sequence ID" value="NZ_QQOH01000002.1"/>
</dbReference>
<dbReference type="Proteomes" id="UP000253769">
    <property type="component" value="Unassembled WGS sequence"/>
</dbReference>
<protein>
    <submittedName>
        <fullName evidence="3">Lytic transglycosylase domain-containing protein</fullName>
    </submittedName>
</protein>
<dbReference type="PANTHER" id="PTHR37423:SF2">
    <property type="entry name" value="MEMBRANE-BOUND LYTIC MUREIN TRANSGLYCOSYLASE C"/>
    <property type="match status" value="1"/>
</dbReference>
<name>A0A369WQB9_9GAMM</name>
<keyword evidence="4" id="KW-1185">Reference proteome</keyword>
<dbReference type="OrthoDB" id="92254at2"/>
<proteinExistence type="inferred from homology"/>
<dbReference type="CDD" id="cd00254">
    <property type="entry name" value="LT-like"/>
    <property type="match status" value="1"/>
</dbReference>
<evidence type="ECO:0000313" key="3">
    <source>
        <dbReference type="EMBL" id="RDE22756.1"/>
    </source>
</evidence>
<sequence length="205" mass="23535">MPTIADRIHLRFHPIALLQLAVLCLLLLGLTWPSYATTRSQAPVDQELRSWLVEAVNQADSFEDRFDAEVWLVDMSARISRYVKDDQERLHILRSAHREAKRAGLPIDLVMGVIHTESLFQRFAISVVGAQGLMQVMPFWKNEIGRPEDNLTDIDTNLRYGCTILSYYLERSKGNLSEALARYNGSYGKMKYPNKVYAAQNRYLD</sequence>
<evidence type="ECO:0000259" key="2">
    <source>
        <dbReference type="Pfam" id="PF01464"/>
    </source>
</evidence>
<evidence type="ECO:0000313" key="4">
    <source>
        <dbReference type="Proteomes" id="UP000253769"/>
    </source>
</evidence>
<dbReference type="AlphaFoldDB" id="A0A369WQB9"/>
<reference evidence="3 4" key="1">
    <citation type="submission" date="2018-07" db="EMBL/GenBank/DDBJ databases">
        <title>Motiliproteus coralliicola sp. nov., a bacterium isolated from Coral.</title>
        <authorList>
            <person name="Wang G."/>
        </authorList>
    </citation>
    <scope>NUCLEOTIDE SEQUENCE [LARGE SCALE GENOMIC DNA]</scope>
    <source>
        <strain evidence="3 4">C34</strain>
    </source>
</reference>
<dbReference type="InterPro" id="IPR023346">
    <property type="entry name" value="Lysozyme-like_dom_sf"/>
</dbReference>
<comment type="caution">
    <text evidence="3">The sequence shown here is derived from an EMBL/GenBank/DDBJ whole genome shotgun (WGS) entry which is preliminary data.</text>
</comment>
<accession>A0A369WQB9</accession>
<dbReference type="Gene3D" id="1.10.530.10">
    <property type="match status" value="1"/>
</dbReference>